<organism evidence="1">
    <name type="scientific">Anguilla anguilla</name>
    <name type="common">European freshwater eel</name>
    <name type="synonym">Muraena anguilla</name>
    <dbReference type="NCBI Taxonomy" id="7936"/>
    <lineage>
        <taxon>Eukaryota</taxon>
        <taxon>Metazoa</taxon>
        <taxon>Chordata</taxon>
        <taxon>Craniata</taxon>
        <taxon>Vertebrata</taxon>
        <taxon>Euteleostomi</taxon>
        <taxon>Actinopterygii</taxon>
        <taxon>Neopterygii</taxon>
        <taxon>Teleostei</taxon>
        <taxon>Anguilliformes</taxon>
        <taxon>Anguillidae</taxon>
        <taxon>Anguilla</taxon>
    </lineage>
</organism>
<dbReference type="EMBL" id="GBXM01065014">
    <property type="protein sequence ID" value="JAH43563.1"/>
    <property type="molecule type" value="Transcribed_RNA"/>
</dbReference>
<protein>
    <submittedName>
        <fullName evidence="1">Uncharacterized protein</fullName>
    </submittedName>
</protein>
<dbReference type="AlphaFoldDB" id="A0A0E9SSQ2"/>
<proteinExistence type="predicted"/>
<evidence type="ECO:0000313" key="1">
    <source>
        <dbReference type="EMBL" id="JAH43563.1"/>
    </source>
</evidence>
<reference evidence="1" key="1">
    <citation type="submission" date="2014-11" db="EMBL/GenBank/DDBJ databases">
        <authorList>
            <person name="Amaro Gonzalez C."/>
        </authorList>
    </citation>
    <scope>NUCLEOTIDE SEQUENCE</scope>
</reference>
<name>A0A0E9SSQ2_ANGAN</name>
<reference evidence="1" key="2">
    <citation type="journal article" date="2015" name="Fish Shellfish Immunol.">
        <title>Early steps in the European eel (Anguilla anguilla)-Vibrio vulnificus interaction in the gills: Role of the RtxA13 toxin.</title>
        <authorList>
            <person name="Callol A."/>
            <person name="Pajuelo D."/>
            <person name="Ebbesson L."/>
            <person name="Teles M."/>
            <person name="MacKenzie S."/>
            <person name="Amaro C."/>
        </authorList>
    </citation>
    <scope>NUCLEOTIDE SEQUENCE</scope>
</reference>
<sequence length="33" mass="3623">MAICHLHTSKMCCELLQLQCYATPVGAVKSMVI</sequence>
<accession>A0A0E9SSQ2</accession>